<evidence type="ECO:0000313" key="12">
    <source>
        <dbReference type="EMBL" id="AWY97824.1"/>
    </source>
</evidence>
<comment type="subcellular location">
    <subcellularLocation>
        <location evidence="2">Membrane</location>
    </subcellularLocation>
</comment>
<evidence type="ECO:0000256" key="7">
    <source>
        <dbReference type="ARBA" id="ARBA00023012"/>
    </source>
</evidence>
<feature type="domain" description="Histidine kinase" evidence="10">
    <location>
        <begin position="270"/>
        <end position="486"/>
    </location>
</feature>
<dbReference type="SUPFAM" id="SSF158472">
    <property type="entry name" value="HAMP domain-like"/>
    <property type="match status" value="1"/>
</dbReference>
<keyword evidence="9" id="KW-1133">Transmembrane helix</keyword>
<dbReference type="RefSeq" id="WP_111919336.1">
    <property type="nucleotide sequence ID" value="NZ_CP030280.1"/>
</dbReference>
<keyword evidence="6 12" id="KW-0418">Kinase</keyword>
<evidence type="ECO:0000256" key="3">
    <source>
        <dbReference type="ARBA" id="ARBA00012438"/>
    </source>
</evidence>
<keyword evidence="9" id="KW-0472">Membrane</keyword>
<keyword evidence="7" id="KW-0902">Two-component regulatory system</keyword>
<dbReference type="EMBL" id="CP030280">
    <property type="protein sequence ID" value="AWY97824.1"/>
    <property type="molecule type" value="Genomic_DNA"/>
</dbReference>
<dbReference type="GO" id="GO:0004721">
    <property type="term" value="F:phosphoprotein phosphatase activity"/>
    <property type="evidence" value="ECO:0007669"/>
    <property type="project" value="TreeGrafter"/>
</dbReference>
<dbReference type="SUPFAM" id="SSF47384">
    <property type="entry name" value="Homodimeric domain of signal transducing histidine kinase"/>
    <property type="match status" value="1"/>
</dbReference>
<dbReference type="InterPro" id="IPR003660">
    <property type="entry name" value="HAMP_dom"/>
</dbReference>
<feature type="transmembrane region" description="Helical" evidence="9">
    <location>
        <begin position="167"/>
        <end position="187"/>
    </location>
</feature>
<sequence>MKKSIKIRLAVTYIGIMCISLAAMLAMNSLFLEKYYVERKKESLKKVYEALNNVDGYQYSALNEDSGFKKYLAEKNFLLIVVDPFGNRYSTTKDEGEMLAYMQFEAQFSRGQREIMEEKDNYVVTKITGDANTMDVVCMYGTLDDRSSFMVRTPIQSIRDSAQISNLFYLYIGLATILISSILIWIMSRRITKPLQTLSNISREMADLNFDVKYESAGQDEISVLGNNLNKLSEDLEKTISELKTANNELQQDIAKKEEIDEMRKEFLANVSHELKTPIALIQGYAEGLQECINDDAQSREFYCDVIIDEAGKMNNMVKKLLTLNQLEFGNDTITMERFDLTELVRGVVQSVQLLADQKEAKLHFALTEPVYVWGDEFKIEEVVTNYVSNALNHVDYEKKIEIKTEIRNDVVRISVFNTGDTIPEADLDKVWVKFYKVDKARTREYGGSGIGLSIVKAIMDSMHQKCGVKNYSNGVEFWFELSLAEGKKTECQKM</sequence>
<dbReference type="CDD" id="cd06225">
    <property type="entry name" value="HAMP"/>
    <property type="match status" value="1"/>
</dbReference>
<feature type="domain" description="HAMP" evidence="11">
    <location>
        <begin position="189"/>
        <end position="241"/>
    </location>
</feature>
<protein>
    <recommendedName>
        <fullName evidence="3">histidine kinase</fullName>
        <ecNumber evidence="3">2.7.13.3</ecNumber>
    </recommendedName>
</protein>
<evidence type="ECO:0000256" key="4">
    <source>
        <dbReference type="ARBA" id="ARBA00022553"/>
    </source>
</evidence>
<dbReference type="PANTHER" id="PTHR45453:SF3">
    <property type="entry name" value="HISTIDINE KINASE"/>
    <property type="match status" value="1"/>
</dbReference>
<dbReference type="OrthoDB" id="9762826at2"/>
<dbReference type="Pfam" id="PF02518">
    <property type="entry name" value="HATPase_c"/>
    <property type="match status" value="1"/>
</dbReference>
<dbReference type="SMART" id="SM00388">
    <property type="entry name" value="HisKA"/>
    <property type="match status" value="1"/>
</dbReference>
<evidence type="ECO:0000256" key="8">
    <source>
        <dbReference type="SAM" id="Coils"/>
    </source>
</evidence>
<evidence type="ECO:0000259" key="10">
    <source>
        <dbReference type="PROSITE" id="PS50109"/>
    </source>
</evidence>
<evidence type="ECO:0000259" key="11">
    <source>
        <dbReference type="PROSITE" id="PS50885"/>
    </source>
</evidence>
<dbReference type="PROSITE" id="PS50885">
    <property type="entry name" value="HAMP"/>
    <property type="match status" value="1"/>
</dbReference>
<evidence type="ECO:0000313" key="13">
    <source>
        <dbReference type="Proteomes" id="UP000250003"/>
    </source>
</evidence>
<dbReference type="EC" id="2.7.13.3" evidence="3"/>
<dbReference type="GO" id="GO:0016036">
    <property type="term" value="P:cellular response to phosphate starvation"/>
    <property type="evidence" value="ECO:0007669"/>
    <property type="project" value="TreeGrafter"/>
</dbReference>
<dbReference type="InterPro" id="IPR003594">
    <property type="entry name" value="HATPase_dom"/>
</dbReference>
<dbReference type="InterPro" id="IPR003661">
    <property type="entry name" value="HisK_dim/P_dom"/>
</dbReference>
<comment type="catalytic activity">
    <reaction evidence="1">
        <text>ATP + protein L-histidine = ADP + protein N-phospho-L-histidine.</text>
        <dbReference type="EC" id="2.7.13.3"/>
    </reaction>
</comment>
<dbReference type="PROSITE" id="PS50109">
    <property type="entry name" value="HIS_KIN"/>
    <property type="match status" value="1"/>
</dbReference>
<dbReference type="Gene3D" id="6.10.340.10">
    <property type="match status" value="1"/>
</dbReference>
<feature type="coiled-coil region" evidence="8">
    <location>
        <begin position="222"/>
        <end position="263"/>
    </location>
</feature>
<dbReference type="SUPFAM" id="SSF55874">
    <property type="entry name" value="ATPase domain of HSP90 chaperone/DNA topoisomerase II/histidine kinase"/>
    <property type="match status" value="1"/>
</dbReference>
<keyword evidence="13" id="KW-1185">Reference proteome</keyword>
<dbReference type="InterPro" id="IPR050351">
    <property type="entry name" value="BphY/WalK/GraS-like"/>
</dbReference>
<dbReference type="CDD" id="cd00082">
    <property type="entry name" value="HisKA"/>
    <property type="match status" value="1"/>
</dbReference>
<dbReference type="FunFam" id="1.10.287.130:FF:000001">
    <property type="entry name" value="Two-component sensor histidine kinase"/>
    <property type="match status" value="1"/>
</dbReference>
<evidence type="ECO:0000256" key="6">
    <source>
        <dbReference type="ARBA" id="ARBA00022777"/>
    </source>
</evidence>
<dbReference type="InterPro" id="IPR036097">
    <property type="entry name" value="HisK_dim/P_sf"/>
</dbReference>
<dbReference type="Gene3D" id="1.10.287.130">
    <property type="match status" value="1"/>
</dbReference>
<reference evidence="13" key="1">
    <citation type="submission" date="2018-06" db="EMBL/GenBank/DDBJ databases">
        <title>Description of Blautia argi sp. nov., a new anaerobic isolated from dog feces.</title>
        <authorList>
            <person name="Chang Y.-H."/>
            <person name="Paek J."/>
            <person name="Shin Y."/>
        </authorList>
    </citation>
    <scope>NUCLEOTIDE SEQUENCE [LARGE SCALE GENOMIC DNA]</scope>
    <source>
        <strain evidence="13">KCTC 15426</strain>
    </source>
</reference>
<dbReference type="AlphaFoldDB" id="A0A2Z4UAD0"/>
<gene>
    <name evidence="12" type="ORF">DQQ01_06315</name>
</gene>
<keyword evidence="5" id="KW-0808">Transferase</keyword>
<dbReference type="Pfam" id="PF00672">
    <property type="entry name" value="HAMP"/>
    <property type="match status" value="1"/>
</dbReference>
<dbReference type="PANTHER" id="PTHR45453">
    <property type="entry name" value="PHOSPHATE REGULON SENSOR PROTEIN PHOR"/>
    <property type="match status" value="1"/>
</dbReference>
<dbReference type="KEGG" id="blau:DQQ01_06315"/>
<keyword evidence="8" id="KW-0175">Coiled coil</keyword>
<dbReference type="SMART" id="SM00387">
    <property type="entry name" value="HATPase_c"/>
    <property type="match status" value="1"/>
</dbReference>
<keyword evidence="9" id="KW-0812">Transmembrane</keyword>
<evidence type="ECO:0000256" key="9">
    <source>
        <dbReference type="SAM" id="Phobius"/>
    </source>
</evidence>
<keyword evidence="4" id="KW-0597">Phosphoprotein</keyword>
<organism evidence="12 13">
    <name type="scientific">Blautia argi</name>
    <dbReference type="NCBI Taxonomy" id="1912897"/>
    <lineage>
        <taxon>Bacteria</taxon>
        <taxon>Bacillati</taxon>
        <taxon>Bacillota</taxon>
        <taxon>Clostridia</taxon>
        <taxon>Lachnospirales</taxon>
        <taxon>Lachnospiraceae</taxon>
        <taxon>Blautia</taxon>
    </lineage>
</organism>
<dbReference type="GO" id="GO:0005886">
    <property type="term" value="C:plasma membrane"/>
    <property type="evidence" value="ECO:0007669"/>
    <property type="project" value="TreeGrafter"/>
</dbReference>
<evidence type="ECO:0000256" key="2">
    <source>
        <dbReference type="ARBA" id="ARBA00004370"/>
    </source>
</evidence>
<name>A0A2Z4UAD0_9FIRM</name>
<evidence type="ECO:0000256" key="1">
    <source>
        <dbReference type="ARBA" id="ARBA00000085"/>
    </source>
</evidence>
<dbReference type="GO" id="GO:0000155">
    <property type="term" value="F:phosphorelay sensor kinase activity"/>
    <property type="evidence" value="ECO:0007669"/>
    <property type="project" value="InterPro"/>
</dbReference>
<evidence type="ECO:0000256" key="5">
    <source>
        <dbReference type="ARBA" id="ARBA00022679"/>
    </source>
</evidence>
<dbReference type="Pfam" id="PF00512">
    <property type="entry name" value="HisKA"/>
    <property type="match status" value="1"/>
</dbReference>
<accession>A0A2Z4UAD0</accession>
<feature type="transmembrane region" description="Helical" evidence="9">
    <location>
        <begin position="12"/>
        <end position="32"/>
    </location>
</feature>
<dbReference type="Gene3D" id="3.30.565.10">
    <property type="entry name" value="Histidine kinase-like ATPase, C-terminal domain"/>
    <property type="match status" value="1"/>
</dbReference>
<dbReference type="InterPro" id="IPR005467">
    <property type="entry name" value="His_kinase_dom"/>
</dbReference>
<proteinExistence type="predicted"/>
<dbReference type="SMART" id="SM00304">
    <property type="entry name" value="HAMP"/>
    <property type="match status" value="1"/>
</dbReference>
<dbReference type="Proteomes" id="UP000250003">
    <property type="component" value="Chromosome"/>
</dbReference>
<dbReference type="InterPro" id="IPR036890">
    <property type="entry name" value="HATPase_C_sf"/>
</dbReference>